<keyword evidence="9" id="KW-1185">Reference proteome</keyword>
<dbReference type="SUPFAM" id="SSF54001">
    <property type="entry name" value="Cysteine proteinases"/>
    <property type="match status" value="1"/>
</dbReference>
<dbReference type="OrthoDB" id="9807055at2"/>
<keyword evidence="3 6" id="KW-0732">Signal</keyword>
<dbReference type="InterPro" id="IPR000064">
    <property type="entry name" value="NLP_P60_dom"/>
</dbReference>
<dbReference type="PANTHER" id="PTHR47360:SF1">
    <property type="entry name" value="ENDOPEPTIDASE NLPC-RELATED"/>
    <property type="match status" value="1"/>
</dbReference>
<dbReference type="Gene3D" id="3.90.1720.10">
    <property type="entry name" value="endopeptidase domain like (from Nostoc punctiforme)"/>
    <property type="match status" value="1"/>
</dbReference>
<evidence type="ECO:0000256" key="6">
    <source>
        <dbReference type="SAM" id="SignalP"/>
    </source>
</evidence>
<accession>A0A7K1GJ23</accession>
<evidence type="ECO:0000313" key="8">
    <source>
        <dbReference type="EMBL" id="MTH28529.1"/>
    </source>
</evidence>
<keyword evidence="5" id="KW-0788">Thiol protease</keyword>
<organism evidence="8 9">
    <name type="scientific">Myroides pelagicus</name>
    <dbReference type="NCBI Taxonomy" id="270914"/>
    <lineage>
        <taxon>Bacteria</taxon>
        <taxon>Pseudomonadati</taxon>
        <taxon>Bacteroidota</taxon>
        <taxon>Flavobacteriia</taxon>
        <taxon>Flavobacteriales</taxon>
        <taxon>Flavobacteriaceae</taxon>
        <taxon>Myroides</taxon>
    </lineage>
</organism>
<dbReference type="InterPro" id="IPR038765">
    <property type="entry name" value="Papain-like_cys_pep_sf"/>
</dbReference>
<dbReference type="Proteomes" id="UP000488936">
    <property type="component" value="Unassembled WGS sequence"/>
</dbReference>
<feature type="chain" id="PRO_5029631778" evidence="6">
    <location>
        <begin position="22"/>
        <end position="199"/>
    </location>
</feature>
<feature type="signal peptide" evidence="6">
    <location>
        <begin position="1"/>
        <end position="21"/>
    </location>
</feature>
<gene>
    <name evidence="8" type="ORF">GJV77_01120</name>
</gene>
<dbReference type="PROSITE" id="PS51935">
    <property type="entry name" value="NLPC_P60"/>
    <property type="match status" value="1"/>
</dbReference>
<reference evidence="8 9" key="1">
    <citation type="journal article" date="2006" name="Int. J. Syst. Evol. Microbiol.">
        <title>Myroides pelagicus sp. nov., isolated from seawater in Thailand.</title>
        <authorList>
            <person name="Yoon J."/>
            <person name="Maneerat S."/>
            <person name="Kawai F."/>
            <person name="Yokota A."/>
        </authorList>
    </citation>
    <scope>NUCLEOTIDE SEQUENCE [LARGE SCALE GENOMIC DNA]</scope>
    <source>
        <strain evidence="8 9">SM1T</strain>
    </source>
</reference>
<keyword evidence="2" id="KW-0645">Protease</keyword>
<dbReference type="Pfam" id="PF00877">
    <property type="entry name" value="NLPC_P60"/>
    <property type="match status" value="1"/>
</dbReference>
<dbReference type="InterPro" id="IPR052062">
    <property type="entry name" value="Murein_DD/LD_carboxypeptidase"/>
</dbReference>
<dbReference type="AlphaFoldDB" id="A0A7K1GJ23"/>
<feature type="domain" description="NlpC/P60" evidence="7">
    <location>
        <begin position="71"/>
        <end position="196"/>
    </location>
</feature>
<dbReference type="EMBL" id="WMJY01000002">
    <property type="protein sequence ID" value="MTH28529.1"/>
    <property type="molecule type" value="Genomic_DNA"/>
</dbReference>
<protein>
    <submittedName>
        <fullName evidence="8">NlpC/P60 family protein</fullName>
    </submittedName>
</protein>
<dbReference type="RefSeq" id="WP_155034521.1">
    <property type="nucleotide sequence ID" value="NZ_JBHTIG010000038.1"/>
</dbReference>
<dbReference type="GO" id="GO:0006508">
    <property type="term" value="P:proteolysis"/>
    <property type="evidence" value="ECO:0007669"/>
    <property type="project" value="UniProtKB-KW"/>
</dbReference>
<sequence length="199" mass="22323">MKVLKNIVLPLLLLSSVSINASVQDKLELNNNPVKAQTIVLKESKQVDEDIQAQLDVLLDEFMEELDKTAYMITDDILSTAFDYEGVRYRYGGTSYSGIDCSGLIVNAFASTDLNLPRTSRDLARVGEKVKKSKAKKGDLIFFNTRGNRISHVGIITEVTPDDIKFIHSSTSRGVIVSSINENYYKRRFVQINRVLSDN</sequence>
<comment type="caution">
    <text evidence="8">The sequence shown here is derived from an EMBL/GenBank/DDBJ whole genome shotgun (WGS) entry which is preliminary data.</text>
</comment>
<evidence type="ECO:0000259" key="7">
    <source>
        <dbReference type="PROSITE" id="PS51935"/>
    </source>
</evidence>
<evidence type="ECO:0000256" key="4">
    <source>
        <dbReference type="ARBA" id="ARBA00022801"/>
    </source>
</evidence>
<dbReference type="PANTHER" id="PTHR47360">
    <property type="entry name" value="MUREIN DD-ENDOPEPTIDASE MEPS/MUREIN LD-CARBOXYPEPTIDASE"/>
    <property type="match status" value="1"/>
</dbReference>
<evidence type="ECO:0000256" key="3">
    <source>
        <dbReference type="ARBA" id="ARBA00022729"/>
    </source>
</evidence>
<evidence type="ECO:0000313" key="9">
    <source>
        <dbReference type="Proteomes" id="UP000488936"/>
    </source>
</evidence>
<comment type="similarity">
    <text evidence="1">Belongs to the peptidase C40 family.</text>
</comment>
<proteinExistence type="inferred from homology"/>
<name>A0A7K1GJ23_9FLAO</name>
<evidence type="ECO:0000256" key="5">
    <source>
        <dbReference type="ARBA" id="ARBA00022807"/>
    </source>
</evidence>
<evidence type="ECO:0000256" key="1">
    <source>
        <dbReference type="ARBA" id="ARBA00007074"/>
    </source>
</evidence>
<evidence type="ECO:0000256" key="2">
    <source>
        <dbReference type="ARBA" id="ARBA00022670"/>
    </source>
</evidence>
<dbReference type="GO" id="GO:0008234">
    <property type="term" value="F:cysteine-type peptidase activity"/>
    <property type="evidence" value="ECO:0007669"/>
    <property type="project" value="UniProtKB-KW"/>
</dbReference>
<keyword evidence="4" id="KW-0378">Hydrolase</keyword>